<dbReference type="PANTHER" id="PTHR32153">
    <property type="entry name" value="OJ000223_09.16 PROTEIN"/>
    <property type="match status" value="1"/>
</dbReference>
<sequence length="107" mass="12877">MSSVYHKNIRLSEFLRNVIIVNLDLNFQSRKIWIQPEATKPLAPLLRNLQMLRLRFIHEKCDLSWTMFILEATPLLKEINIQVWDHVCNANEDHMSREELQMQQENF</sequence>
<protein>
    <recommendedName>
        <fullName evidence="3">FBD domain-containing protein</fullName>
    </recommendedName>
</protein>
<dbReference type="Gramene" id="KXG20540">
    <property type="protein sequence ID" value="KXG20540"/>
    <property type="gene ID" value="SORBI_3010G218700"/>
</dbReference>
<reference evidence="1 2" key="1">
    <citation type="journal article" date="2009" name="Nature">
        <title>The Sorghum bicolor genome and the diversification of grasses.</title>
        <authorList>
            <person name="Paterson A.H."/>
            <person name="Bowers J.E."/>
            <person name="Bruggmann R."/>
            <person name="Dubchak I."/>
            <person name="Grimwood J."/>
            <person name="Gundlach H."/>
            <person name="Haberer G."/>
            <person name="Hellsten U."/>
            <person name="Mitros T."/>
            <person name="Poliakov A."/>
            <person name="Schmutz J."/>
            <person name="Spannagl M."/>
            <person name="Tang H."/>
            <person name="Wang X."/>
            <person name="Wicker T."/>
            <person name="Bharti A.K."/>
            <person name="Chapman J."/>
            <person name="Feltus F.A."/>
            <person name="Gowik U."/>
            <person name="Grigoriev I.V."/>
            <person name="Lyons E."/>
            <person name="Maher C.A."/>
            <person name="Martis M."/>
            <person name="Narechania A."/>
            <person name="Otillar R.P."/>
            <person name="Penning B.W."/>
            <person name="Salamov A.A."/>
            <person name="Wang Y."/>
            <person name="Zhang L."/>
            <person name="Carpita N.C."/>
            <person name="Freeling M."/>
            <person name="Gingle A.R."/>
            <person name="Hash C.T."/>
            <person name="Keller B."/>
            <person name="Klein P."/>
            <person name="Kresovich S."/>
            <person name="McCann M.C."/>
            <person name="Ming R."/>
            <person name="Peterson D.G."/>
            <person name="Mehboob-ur-Rahman"/>
            <person name="Ware D."/>
            <person name="Westhoff P."/>
            <person name="Mayer K.F."/>
            <person name="Messing J."/>
            <person name="Rokhsar D.S."/>
        </authorList>
    </citation>
    <scope>NUCLEOTIDE SEQUENCE [LARGE SCALE GENOMIC DNA]</scope>
    <source>
        <strain evidence="2">cv. BTx623</strain>
    </source>
</reference>
<dbReference type="OMA" id="CNANEDH"/>
<accession>A0A194YKN7</accession>
<evidence type="ECO:0008006" key="3">
    <source>
        <dbReference type="Google" id="ProtNLM"/>
    </source>
</evidence>
<keyword evidence="2" id="KW-1185">Reference proteome</keyword>
<reference evidence="2" key="2">
    <citation type="journal article" date="2018" name="Plant J.">
        <title>The Sorghum bicolor reference genome: improved assembly, gene annotations, a transcriptome atlas, and signatures of genome organization.</title>
        <authorList>
            <person name="McCormick R.F."/>
            <person name="Truong S.K."/>
            <person name="Sreedasyam A."/>
            <person name="Jenkins J."/>
            <person name="Shu S."/>
            <person name="Sims D."/>
            <person name="Kennedy M."/>
            <person name="Amirebrahimi M."/>
            <person name="Weers B.D."/>
            <person name="McKinley B."/>
            <person name="Mattison A."/>
            <person name="Morishige D.T."/>
            <person name="Grimwood J."/>
            <person name="Schmutz J."/>
            <person name="Mullet J.E."/>
        </authorList>
    </citation>
    <scope>NUCLEOTIDE SEQUENCE [LARGE SCALE GENOMIC DNA]</scope>
    <source>
        <strain evidence="2">cv. BTx623</strain>
    </source>
</reference>
<dbReference type="AlphaFoldDB" id="A0A194YKN7"/>
<name>A0A194YKN7_SORBI</name>
<dbReference type="InParanoid" id="A0A194YKN7"/>
<dbReference type="Proteomes" id="UP000000768">
    <property type="component" value="Chromosome 10"/>
</dbReference>
<dbReference type="InterPro" id="IPR044997">
    <property type="entry name" value="F-box_plant"/>
</dbReference>
<organism evidence="1 2">
    <name type="scientific">Sorghum bicolor</name>
    <name type="common">Sorghum</name>
    <name type="synonym">Sorghum vulgare</name>
    <dbReference type="NCBI Taxonomy" id="4558"/>
    <lineage>
        <taxon>Eukaryota</taxon>
        <taxon>Viridiplantae</taxon>
        <taxon>Streptophyta</taxon>
        <taxon>Embryophyta</taxon>
        <taxon>Tracheophyta</taxon>
        <taxon>Spermatophyta</taxon>
        <taxon>Magnoliopsida</taxon>
        <taxon>Liliopsida</taxon>
        <taxon>Poales</taxon>
        <taxon>Poaceae</taxon>
        <taxon>PACMAD clade</taxon>
        <taxon>Panicoideae</taxon>
        <taxon>Andropogonodae</taxon>
        <taxon>Andropogoneae</taxon>
        <taxon>Sorghinae</taxon>
        <taxon>Sorghum</taxon>
    </lineage>
</organism>
<gene>
    <name evidence="1" type="ORF">SORBI_3010G218700</name>
</gene>
<proteinExistence type="predicted"/>
<dbReference type="STRING" id="4558.A0A194YKN7"/>
<evidence type="ECO:0000313" key="2">
    <source>
        <dbReference type="Proteomes" id="UP000000768"/>
    </source>
</evidence>
<dbReference type="EMBL" id="CM000769">
    <property type="protein sequence ID" value="KXG20540.1"/>
    <property type="molecule type" value="Genomic_DNA"/>
</dbReference>
<evidence type="ECO:0000313" key="1">
    <source>
        <dbReference type="EMBL" id="KXG20540.1"/>
    </source>
</evidence>